<gene>
    <name evidence="1" type="ORF">CEXT_285151</name>
</gene>
<proteinExistence type="predicted"/>
<protein>
    <submittedName>
        <fullName evidence="1">Uncharacterized protein</fullName>
    </submittedName>
</protein>
<comment type="caution">
    <text evidence="1">The sequence shown here is derived from an EMBL/GenBank/DDBJ whole genome shotgun (WGS) entry which is preliminary data.</text>
</comment>
<evidence type="ECO:0000313" key="2">
    <source>
        <dbReference type="Proteomes" id="UP001054945"/>
    </source>
</evidence>
<evidence type="ECO:0000313" key="1">
    <source>
        <dbReference type="EMBL" id="GIY66545.1"/>
    </source>
</evidence>
<organism evidence="1 2">
    <name type="scientific">Caerostris extrusa</name>
    <name type="common">Bark spider</name>
    <name type="synonym">Caerostris bankana</name>
    <dbReference type="NCBI Taxonomy" id="172846"/>
    <lineage>
        <taxon>Eukaryota</taxon>
        <taxon>Metazoa</taxon>
        <taxon>Ecdysozoa</taxon>
        <taxon>Arthropoda</taxon>
        <taxon>Chelicerata</taxon>
        <taxon>Arachnida</taxon>
        <taxon>Araneae</taxon>
        <taxon>Araneomorphae</taxon>
        <taxon>Entelegynae</taxon>
        <taxon>Araneoidea</taxon>
        <taxon>Araneidae</taxon>
        <taxon>Caerostris</taxon>
    </lineage>
</organism>
<accession>A0AAV4V9B2</accession>
<dbReference type="EMBL" id="BPLR01014130">
    <property type="protein sequence ID" value="GIY66545.1"/>
    <property type="molecule type" value="Genomic_DNA"/>
</dbReference>
<reference evidence="1 2" key="1">
    <citation type="submission" date="2021-06" db="EMBL/GenBank/DDBJ databases">
        <title>Caerostris extrusa draft genome.</title>
        <authorList>
            <person name="Kono N."/>
            <person name="Arakawa K."/>
        </authorList>
    </citation>
    <scope>NUCLEOTIDE SEQUENCE [LARGE SCALE GENOMIC DNA]</scope>
</reference>
<name>A0AAV4V9B2_CAEEX</name>
<sequence>MFHWLYLIVNNQVKNDQSKLQYGQKTNLFGQLHCILIPNAIADLLEPCEPFTNEGKEPSEMSLFLIAHTGSCWNQSMIKYPNLRD</sequence>
<dbReference type="Proteomes" id="UP001054945">
    <property type="component" value="Unassembled WGS sequence"/>
</dbReference>
<dbReference type="AlphaFoldDB" id="A0AAV4V9B2"/>
<keyword evidence="2" id="KW-1185">Reference proteome</keyword>